<protein>
    <recommendedName>
        <fullName evidence="4">DUF1579 domain-containing protein</fullName>
    </recommendedName>
</protein>
<accession>A0A5C1AEK1</accession>
<gene>
    <name evidence="2" type="ORF">PX52LOC_02438</name>
</gene>
<proteinExistence type="predicted"/>
<dbReference type="Pfam" id="PF07617">
    <property type="entry name" value="DUF1579"/>
    <property type="match status" value="1"/>
</dbReference>
<dbReference type="KEGG" id="lrs:PX52LOC_02438"/>
<keyword evidence="1" id="KW-0732">Signal</keyword>
<feature type="chain" id="PRO_5023076927" description="DUF1579 domain-containing protein" evidence="1">
    <location>
        <begin position="21"/>
        <end position="170"/>
    </location>
</feature>
<dbReference type="RefSeq" id="WP_149110320.1">
    <property type="nucleotide sequence ID" value="NZ_CP042425.1"/>
</dbReference>
<name>A0A5C1AEK1_9BACT</name>
<evidence type="ECO:0000256" key="1">
    <source>
        <dbReference type="SAM" id="SignalP"/>
    </source>
</evidence>
<keyword evidence="3" id="KW-1185">Reference proteome</keyword>
<dbReference type="InterPro" id="IPR011473">
    <property type="entry name" value="DUF1579"/>
</dbReference>
<evidence type="ECO:0000313" key="2">
    <source>
        <dbReference type="EMBL" id="QEL15514.1"/>
    </source>
</evidence>
<organism evidence="2 3">
    <name type="scientific">Limnoglobus roseus</name>
    <dbReference type="NCBI Taxonomy" id="2598579"/>
    <lineage>
        <taxon>Bacteria</taxon>
        <taxon>Pseudomonadati</taxon>
        <taxon>Planctomycetota</taxon>
        <taxon>Planctomycetia</taxon>
        <taxon>Gemmatales</taxon>
        <taxon>Gemmataceae</taxon>
        <taxon>Limnoglobus</taxon>
    </lineage>
</organism>
<sequence>MKLLQSVCLLALVMTPAARAQEGPKPGPEHEMLKKLEGNWDATMKFGGAESKGTMAYKMEVGGLWLVGTFNGDFAGSKFAGKGLDTYDAGKKKFVSIWVDSMSASALNMEGTYDKDKKTLTMTGQGLGMDGPATKFKSVSEMKDDDNILFSMYMGDTKEPSFTITYKRKK</sequence>
<evidence type="ECO:0000313" key="3">
    <source>
        <dbReference type="Proteomes" id="UP000324974"/>
    </source>
</evidence>
<dbReference type="EMBL" id="CP042425">
    <property type="protein sequence ID" value="QEL15514.1"/>
    <property type="molecule type" value="Genomic_DNA"/>
</dbReference>
<evidence type="ECO:0008006" key="4">
    <source>
        <dbReference type="Google" id="ProtNLM"/>
    </source>
</evidence>
<reference evidence="3" key="1">
    <citation type="submission" date="2019-08" db="EMBL/GenBank/DDBJ databases">
        <title>Limnoglobus roseus gen. nov., sp. nov., a novel freshwater planctomycete with a giant genome from the family Gemmataceae.</title>
        <authorList>
            <person name="Kulichevskaya I.S."/>
            <person name="Naumoff D.G."/>
            <person name="Miroshnikov K."/>
            <person name="Ivanova A."/>
            <person name="Philippov D.A."/>
            <person name="Hakobyan A."/>
            <person name="Rijpstra I.C."/>
            <person name="Sinninghe Damste J.S."/>
            <person name="Liesack W."/>
            <person name="Dedysh S.N."/>
        </authorList>
    </citation>
    <scope>NUCLEOTIDE SEQUENCE [LARGE SCALE GENOMIC DNA]</scope>
    <source>
        <strain evidence="3">PX52</strain>
    </source>
</reference>
<dbReference type="AlphaFoldDB" id="A0A5C1AEK1"/>
<dbReference type="Proteomes" id="UP000324974">
    <property type="component" value="Chromosome"/>
</dbReference>
<dbReference type="OrthoDB" id="272914at2"/>
<feature type="signal peptide" evidence="1">
    <location>
        <begin position="1"/>
        <end position="20"/>
    </location>
</feature>